<evidence type="ECO:0000256" key="7">
    <source>
        <dbReference type="SAM" id="Phobius"/>
    </source>
</evidence>
<feature type="transmembrane region" description="Helical" evidence="7">
    <location>
        <begin position="319"/>
        <end position="340"/>
    </location>
</feature>
<accession>A0A975D227</accession>
<evidence type="ECO:0000259" key="8">
    <source>
        <dbReference type="PROSITE" id="PS50850"/>
    </source>
</evidence>
<feature type="transmembrane region" description="Helical" evidence="7">
    <location>
        <begin position="86"/>
        <end position="105"/>
    </location>
</feature>
<feature type="transmembrane region" description="Helical" evidence="7">
    <location>
        <begin position="111"/>
        <end position="132"/>
    </location>
</feature>
<sequence length="442" mass="46338">MTDGHVIDNALPRARRYYLLALLTLLMFCSYIDRFILAILVQPIKVELGLSDTRIGLLTGLAFAAVYAIAALPIARIADRGSRRMVLTLSLVAWSVMTALCGAVQSFGQLFAARMGVGVGEAGGVPASHALIASSFPLRERATAMAIFTGGAAAGLLGGFAIGSWLEAWLGWRGTFVAVGLPGLLLAVWLWLALGPAAAPRPTGDAASRARFTSLLSNRALLWLLLAQGLANLLTFGQLQWLPAFFERSFGMERHEIGTMIALSRGAGMMVGMIAGGLLADRLVARDRLAPFAVIIGAYLLAAAPTIGVYFVADSTLAFILSALAGLLAAVAMGPELATLQTIAPPEQRATVSAMSGLVSGIVGVGGGPLLVGFLSDRLAADGSDALRHALQWLTVGMMPLVIIGYVCARRASRRHPPVDQPAIRTSAMDAARPPKSSESIK</sequence>
<dbReference type="RefSeq" id="WP_208632773.1">
    <property type="nucleotide sequence ID" value="NZ_CP059319.1"/>
</dbReference>
<dbReference type="AlphaFoldDB" id="A0A975D227"/>
<feature type="transmembrane region" description="Helical" evidence="7">
    <location>
        <begin position="220"/>
        <end position="241"/>
    </location>
</feature>
<evidence type="ECO:0000313" key="10">
    <source>
        <dbReference type="Proteomes" id="UP000664914"/>
    </source>
</evidence>
<proteinExistence type="predicted"/>
<dbReference type="PANTHER" id="PTHR23505">
    <property type="entry name" value="SPINSTER"/>
    <property type="match status" value="1"/>
</dbReference>
<dbReference type="GO" id="GO:0016020">
    <property type="term" value="C:membrane"/>
    <property type="evidence" value="ECO:0007669"/>
    <property type="project" value="UniProtKB-SubCell"/>
</dbReference>
<feature type="transmembrane region" description="Helical" evidence="7">
    <location>
        <begin position="261"/>
        <end position="280"/>
    </location>
</feature>
<feature type="transmembrane region" description="Helical" evidence="7">
    <location>
        <begin position="352"/>
        <end position="375"/>
    </location>
</feature>
<feature type="transmembrane region" description="Helical" evidence="7">
    <location>
        <begin position="292"/>
        <end position="313"/>
    </location>
</feature>
<dbReference type="PROSITE" id="PS50850">
    <property type="entry name" value="MFS"/>
    <property type="match status" value="1"/>
</dbReference>
<organism evidence="9 10">
    <name type="scientific">Rhizorhabdus wittichii</name>
    <dbReference type="NCBI Taxonomy" id="160791"/>
    <lineage>
        <taxon>Bacteria</taxon>
        <taxon>Pseudomonadati</taxon>
        <taxon>Pseudomonadota</taxon>
        <taxon>Alphaproteobacteria</taxon>
        <taxon>Sphingomonadales</taxon>
        <taxon>Sphingomonadaceae</taxon>
        <taxon>Rhizorhabdus</taxon>
    </lineage>
</organism>
<keyword evidence="4 7" id="KW-1133">Transmembrane helix</keyword>
<feature type="domain" description="Major facilitator superfamily (MFS) profile" evidence="8">
    <location>
        <begin position="19"/>
        <end position="415"/>
    </location>
</feature>
<dbReference type="InterPro" id="IPR044770">
    <property type="entry name" value="MFS_spinster-like"/>
</dbReference>
<feature type="transmembrane region" description="Helical" evidence="7">
    <location>
        <begin position="178"/>
        <end position="199"/>
    </location>
</feature>
<dbReference type="GO" id="GO:0022857">
    <property type="term" value="F:transmembrane transporter activity"/>
    <property type="evidence" value="ECO:0007669"/>
    <property type="project" value="InterPro"/>
</dbReference>
<keyword evidence="5 7" id="KW-0472">Membrane</keyword>
<evidence type="ECO:0000256" key="1">
    <source>
        <dbReference type="ARBA" id="ARBA00004141"/>
    </source>
</evidence>
<feature type="transmembrane region" description="Helical" evidence="7">
    <location>
        <begin position="390"/>
        <end position="409"/>
    </location>
</feature>
<feature type="region of interest" description="Disordered" evidence="6">
    <location>
        <begin position="417"/>
        <end position="442"/>
    </location>
</feature>
<evidence type="ECO:0000256" key="2">
    <source>
        <dbReference type="ARBA" id="ARBA00022448"/>
    </source>
</evidence>
<reference evidence="9" key="1">
    <citation type="submission" date="2020-07" db="EMBL/GenBank/DDBJ databases">
        <authorList>
            <person name="Camacho E."/>
        </authorList>
    </citation>
    <scope>NUCLEOTIDE SEQUENCE</scope>
    <source>
        <strain evidence="9">MPO218</strain>
    </source>
</reference>
<comment type="subcellular location">
    <subcellularLocation>
        <location evidence="1">Membrane</location>
        <topology evidence="1">Multi-pass membrane protein</topology>
    </subcellularLocation>
</comment>
<feature type="transmembrane region" description="Helical" evidence="7">
    <location>
        <begin position="17"/>
        <end position="41"/>
    </location>
</feature>
<name>A0A975D227_9SPHN</name>
<dbReference type="Proteomes" id="UP000664914">
    <property type="component" value="Chromosome"/>
</dbReference>
<gene>
    <name evidence="9" type="ORF">HRJ34_25055</name>
</gene>
<evidence type="ECO:0000313" key="9">
    <source>
        <dbReference type="EMBL" id="QTH21547.1"/>
    </source>
</evidence>
<keyword evidence="3 7" id="KW-0812">Transmembrane</keyword>
<evidence type="ECO:0000256" key="3">
    <source>
        <dbReference type="ARBA" id="ARBA00022692"/>
    </source>
</evidence>
<dbReference type="InterPro" id="IPR011701">
    <property type="entry name" value="MFS"/>
</dbReference>
<dbReference type="PANTHER" id="PTHR23505:SF79">
    <property type="entry name" value="PROTEIN SPINSTER"/>
    <property type="match status" value="1"/>
</dbReference>
<dbReference type="Pfam" id="PF07690">
    <property type="entry name" value="MFS_1"/>
    <property type="match status" value="1"/>
</dbReference>
<dbReference type="EMBL" id="CP059319">
    <property type="protein sequence ID" value="QTH21547.1"/>
    <property type="molecule type" value="Genomic_DNA"/>
</dbReference>
<evidence type="ECO:0000256" key="6">
    <source>
        <dbReference type="SAM" id="MobiDB-lite"/>
    </source>
</evidence>
<dbReference type="InterPro" id="IPR020846">
    <property type="entry name" value="MFS_dom"/>
</dbReference>
<evidence type="ECO:0000256" key="4">
    <source>
        <dbReference type="ARBA" id="ARBA00022989"/>
    </source>
</evidence>
<feature type="transmembrane region" description="Helical" evidence="7">
    <location>
        <begin position="144"/>
        <end position="166"/>
    </location>
</feature>
<evidence type="ECO:0000256" key="5">
    <source>
        <dbReference type="ARBA" id="ARBA00023136"/>
    </source>
</evidence>
<feature type="transmembrane region" description="Helical" evidence="7">
    <location>
        <begin position="53"/>
        <end position="74"/>
    </location>
</feature>
<reference evidence="9" key="2">
    <citation type="submission" date="2021-04" db="EMBL/GenBank/DDBJ databases">
        <title>Isolation and genomic analysis of the ibuprofen-degrading bacterium Sphingomonas strain MPO218.</title>
        <authorList>
            <person name="Aulestia M."/>
            <person name="Flores A."/>
            <person name="Mangas E.L."/>
            <person name="Perez-Pulido A.J."/>
            <person name="Santero E."/>
            <person name="Camacho E.M."/>
        </authorList>
    </citation>
    <scope>NUCLEOTIDE SEQUENCE</scope>
    <source>
        <strain evidence="9">MPO218</strain>
    </source>
</reference>
<dbReference type="InterPro" id="IPR036259">
    <property type="entry name" value="MFS_trans_sf"/>
</dbReference>
<protein>
    <submittedName>
        <fullName evidence="9">MFS transporter</fullName>
    </submittedName>
</protein>
<keyword evidence="2" id="KW-0813">Transport</keyword>
<dbReference type="Gene3D" id="1.20.1250.20">
    <property type="entry name" value="MFS general substrate transporter like domains"/>
    <property type="match status" value="2"/>
</dbReference>
<dbReference type="SUPFAM" id="SSF103473">
    <property type="entry name" value="MFS general substrate transporter"/>
    <property type="match status" value="1"/>
</dbReference>